<evidence type="ECO:0000256" key="5">
    <source>
        <dbReference type="ARBA" id="ARBA00022801"/>
    </source>
</evidence>
<evidence type="ECO:0000256" key="10">
    <source>
        <dbReference type="ARBA" id="ARBA00048336"/>
    </source>
</evidence>
<comment type="function">
    <text evidence="12">Putative RNA polymerase II subunit B1 C-terminal domain (CTD) phosphatase involved in RNA polymerase II transcription regulation.</text>
</comment>
<evidence type="ECO:0000256" key="9">
    <source>
        <dbReference type="ARBA" id="ARBA00047761"/>
    </source>
</evidence>
<dbReference type="GO" id="GO:0008420">
    <property type="term" value="F:RNA polymerase II CTD heptapeptide repeat phosphatase activity"/>
    <property type="evidence" value="ECO:0007669"/>
    <property type="project" value="UniProtKB-UniRule"/>
</dbReference>
<dbReference type="GO" id="GO:0043175">
    <property type="term" value="F:RNA polymerase core enzyme binding"/>
    <property type="evidence" value="ECO:0007669"/>
    <property type="project" value="UniProtKB-UniRule"/>
</dbReference>
<gene>
    <name evidence="15" type="ORF">AMS68_006736</name>
</gene>
<keyword evidence="5 12" id="KW-0378">Hydrolase</keyword>
<dbReference type="InterPro" id="IPR007308">
    <property type="entry name" value="Rtr1/RPAP2_dom"/>
</dbReference>
<dbReference type="Proteomes" id="UP000503462">
    <property type="component" value="Chromosome 4"/>
</dbReference>
<keyword evidence="8 12" id="KW-0539">Nucleus</keyword>
<organism evidence="15 16">
    <name type="scientific">Peltaster fructicola</name>
    <dbReference type="NCBI Taxonomy" id="286661"/>
    <lineage>
        <taxon>Eukaryota</taxon>
        <taxon>Fungi</taxon>
        <taxon>Dikarya</taxon>
        <taxon>Ascomycota</taxon>
        <taxon>Pezizomycotina</taxon>
        <taxon>Dothideomycetes</taxon>
        <taxon>Dothideomycetes incertae sedis</taxon>
        <taxon>Peltaster</taxon>
    </lineage>
</organism>
<dbReference type="EMBL" id="CP051142">
    <property type="protein sequence ID" value="QIX01219.1"/>
    <property type="molecule type" value="Genomic_DNA"/>
</dbReference>
<evidence type="ECO:0000256" key="13">
    <source>
        <dbReference type="SAM" id="MobiDB-lite"/>
    </source>
</evidence>
<evidence type="ECO:0000256" key="2">
    <source>
        <dbReference type="ARBA" id="ARBA00005676"/>
    </source>
</evidence>
<dbReference type="Pfam" id="PF04181">
    <property type="entry name" value="RPAP2_Rtr1"/>
    <property type="match status" value="1"/>
</dbReference>
<evidence type="ECO:0000259" key="14">
    <source>
        <dbReference type="PROSITE" id="PS51479"/>
    </source>
</evidence>
<evidence type="ECO:0000313" key="16">
    <source>
        <dbReference type="Proteomes" id="UP000503462"/>
    </source>
</evidence>
<evidence type="ECO:0000313" key="15">
    <source>
        <dbReference type="EMBL" id="QIX01219.1"/>
    </source>
</evidence>
<comment type="catalytic activity">
    <reaction evidence="9 12">
        <text>O-phospho-L-seryl-[protein] + H2O = L-seryl-[protein] + phosphate</text>
        <dbReference type="Rhea" id="RHEA:20629"/>
        <dbReference type="Rhea" id="RHEA-COMP:9863"/>
        <dbReference type="Rhea" id="RHEA-COMP:11604"/>
        <dbReference type="ChEBI" id="CHEBI:15377"/>
        <dbReference type="ChEBI" id="CHEBI:29999"/>
        <dbReference type="ChEBI" id="CHEBI:43474"/>
        <dbReference type="ChEBI" id="CHEBI:83421"/>
        <dbReference type="EC" id="3.1.3.16"/>
    </reaction>
</comment>
<dbReference type="GO" id="GO:0005634">
    <property type="term" value="C:nucleus"/>
    <property type="evidence" value="ECO:0007669"/>
    <property type="project" value="UniProtKB-SubCell"/>
</dbReference>
<feature type="region of interest" description="Disordered" evidence="13">
    <location>
        <begin position="1"/>
        <end position="30"/>
    </location>
</feature>
<dbReference type="AlphaFoldDB" id="A0A6H0Y2Y6"/>
<keyword evidence="6 12" id="KW-0862">Zinc</keyword>
<proteinExistence type="inferred from homology"/>
<dbReference type="InterPro" id="IPR038534">
    <property type="entry name" value="Rtr1/RPAP2_sf"/>
</dbReference>
<comment type="catalytic activity">
    <reaction evidence="10 12">
        <text>O-phospho-L-threonyl-[protein] + H2O = L-threonyl-[protein] + phosphate</text>
        <dbReference type="Rhea" id="RHEA:47004"/>
        <dbReference type="Rhea" id="RHEA-COMP:11060"/>
        <dbReference type="Rhea" id="RHEA-COMP:11605"/>
        <dbReference type="ChEBI" id="CHEBI:15377"/>
        <dbReference type="ChEBI" id="CHEBI:30013"/>
        <dbReference type="ChEBI" id="CHEBI:43474"/>
        <dbReference type="ChEBI" id="CHEBI:61977"/>
        <dbReference type="EC" id="3.1.3.16"/>
    </reaction>
</comment>
<evidence type="ECO:0000256" key="1">
    <source>
        <dbReference type="ARBA" id="ARBA00004123"/>
    </source>
</evidence>
<evidence type="ECO:0000256" key="7">
    <source>
        <dbReference type="ARBA" id="ARBA00022912"/>
    </source>
</evidence>
<evidence type="ECO:0000256" key="4">
    <source>
        <dbReference type="ARBA" id="ARBA00022771"/>
    </source>
</evidence>
<dbReference type="GO" id="GO:0008270">
    <property type="term" value="F:zinc ion binding"/>
    <property type="evidence" value="ECO:0007669"/>
    <property type="project" value="UniProtKB-KW"/>
</dbReference>
<feature type="compositionally biased region" description="Basic and acidic residues" evidence="13">
    <location>
        <begin position="233"/>
        <end position="252"/>
    </location>
</feature>
<comment type="similarity">
    <text evidence="2 11 12">Belongs to the RPAP2 family.</text>
</comment>
<evidence type="ECO:0000256" key="3">
    <source>
        <dbReference type="ARBA" id="ARBA00022723"/>
    </source>
</evidence>
<reference evidence="15 16" key="1">
    <citation type="journal article" date="2016" name="Sci. Rep.">
        <title>Peltaster fructicola genome reveals evolution from an invasive phytopathogen to an ectophytic parasite.</title>
        <authorList>
            <person name="Xu C."/>
            <person name="Chen H."/>
            <person name="Gleason M.L."/>
            <person name="Xu J.R."/>
            <person name="Liu H."/>
            <person name="Zhang R."/>
            <person name="Sun G."/>
        </authorList>
    </citation>
    <scope>NUCLEOTIDE SEQUENCE [LARGE SCALE GENOMIC DNA]</scope>
    <source>
        <strain evidence="15 16">LNHT1506</strain>
    </source>
</reference>
<protein>
    <recommendedName>
        <fullName evidence="12">RNA polymerase II subunit B1 CTD phosphatase RPAP2 homolog</fullName>
        <ecNumber evidence="12">3.1.3.16</ecNumber>
    </recommendedName>
</protein>
<name>A0A6H0Y2Y6_9PEZI</name>
<dbReference type="EC" id="3.1.3.16" evidence="12"/>
<dbReference type="OrthoDB" id="2590500at2759"/>
<dbReference type="PANTHER" id="PTHR14732:SF0">
    <property type="entry name" value="RNA POLYMERASE II SUBUNIT B1 CTD PHOSPHATASE RPAP2-RELATED"/>
    <property type="match status" value="1"/>
</dbReference>
<evidence type="ECO:0000256" key="11">
    <source>
        <dbReference type="PROSITE-ProRule" id="PRU00812"/>
    </source>
</evidence>
<dbReference type="InterPro" id="IPR039693">
    <property type="entry name" value="Rtr1/RPAP2"/>
</dbReference>
<keyword evidence="7 12" id="KW-0904">Protein phosphatase</keyword>
<feature type="region of interest" description="Disordered" evidence="13">
    <location>
        <begin position="233"/>
        <end position="273"/>
    </location>
</feature>
<keyword evidence="4 12" id="KW-0863">Zinc-finger</keyword>
<evidence type="ECO:0000256" key="6">
    <source>
        <dbReference type="ARBA" id="ARBA00022833"/>
    </source>
</evidence>
<evidence type="ECO:0000256" key="8">
    <source>
        <dbReference type="ARBA" id="ARBA00023242"/>
    </source>
</evidence>
<feature type="domain" description="RTR1-type" evidence="14">
    <location>
        <begin position="82"/>
        <end position="153"/>
    </location>
</feature>
<keyword evidence="3 12" id="KW-0479">Metal-binding</keyword>
<dbReference type="PROSITE" id="PS51479">
    <property type="entry name" value="ZF_RTR1"/>
    <property type="match status" value="1"/>
</dbReference>
<sequence length="285" mass="32065">MESVVSARTLFEQSEKSTPNARDVQDEATSKHERNLKLAYQHALLIQHRKDVEAQILTSIETLSEIPRVSKSTLEEQRTFLKEVSLFQPSDYTDLVAERVTQSRCGYVLCGQKPRSRAWHLPSGSTDFCSNACQGKSEYIRLQLSPVPAWERSLPQQQVHIILSEQDGGIGRPSSLDPNAELAFERGEKQSSQKPAQVMEAVIVEKEVVSNARAMSCPDGSSINAIEGYVPKHEQDKPTEEDCNVHEPHQSLDEDPPDLTRGNAENSEDDEQQQWKDMFAHLQRG</sequence>
<evidence type="ECO:0000256" key="12">
    <source>
        <dbReference type="RuleBase" id="RU367080"/>
    </source>
</evidence>
<dbReference type="Gene3D" id="1.25.40.820">
    <property type="match status" value="1"/>
</dbReference>
<dbReference type="PANTHER" id="PTHR14732">
    <property type="entry name" value="RNA POLYMERASE II SUBUNIT B1 CTD PHOSPHATASE RPAP2-RELATED"/>
    <property type="match status" value="1"/>
</dbReference>
<comment type="subcellular location">
    <subcellularLocation>
        <location evidence="1 12">Nucleus</location>
    </subcellularLocation>
</comment>
<keyword evidence="16" id="KW-1185">Reference proteome</keyword>
<accession>A0A6H0Y2Y6</accession>
<dbReference type="GO" id="GO:0005737">
    <property type="term" value="C:cytoplasm"/>
    <property type="evidence" value="ECO:0007669"/>
    <property type="project" value="TreeGrafter"/>
</dbReference>